<comment type="caution">
    <text evidence="2">The sequence shown here is derived from an EMBL/GenBank/DDBJ whole genome shotgun (WGS) entry which is preliminary data.</text>
</comment>
<sequence length="175" mass="19309">MPRHTHPYGDFEVIAIHTLPYVNAMWHCQHQAKEMEVMVKWSAVALIALGIIHLLVLGADIPAELPNWSSLNLWTWDHWAPLRAQPLDLALSGGVFWQSIGSLAVPLLILGALIFWLDQQDLPIPVFVGWGLVVWTAILAAIMPPSGLPVVLVVSIVLTVGLQARAKKRSISLLK</sequence>
<keyword evidence="1" id="KW-0812">Transmembrane</keyword>
<feature type="transmembrane region" description="Helical" evidence="1">
    <location>
        <begin position="95"/>
        <end position="117"/>
    </location>
</feature>
<proteinExistence type="predicted"/>
<evidence type="ECO:0000313" key="3">
    <source>
        <dbReference type="Proteomes" id="UP000598227"/>
    </source>
</evidence>
<reference evidence="2 3" key="1">
    <citation type="submission" date="2020-09" db="EMBL/GenBank/DDBJ databases">
        <title>Draft Genome Sequence of Aminobacter carboxidus type strain DSM 1086, a soil Gram-negative carboxydobacterium.</title>
        <authorList>
            <person name="Turrini P."/>
            <person name="Tescari M."/>
            <person name="Artuso I."/>
            <person name="Lugli G.A."/>
            <person name="Frangipani E."/>
            <person name="Ventura M."/>
            <person name="Visca P."/>
        </authorList>
    </citation>
    <scope>NUCLEOTIDE SEQUENCE [LARGE SCALE GENOMIC DNA]</scope>
    <source>
        <strain evidence="2 3">DSM 1086</strain>
    </source>
</reference>
<accession>A0ABR9GSY0</accession>
<dbReference type="InterPro" id="IPR045590">
    <property type="entry name" value="DUF6463"/>
</dbReference>
<evidence type="ECO:0000313" key="2">
    <source>
        <dbReference type="EMBL" id="MBE1206763.1"/>
    </source>
</evidence>
<keyword evidence="1" id="KW-0472">Membrane</keyword>
<feature type="transmembrane region" description="Helical" evidence="1">
    <location>
        <begin position="124"/>
        <end position="142"/>
    </location>
</feature>
<dbReference type="EMBL" id="JACZEP010000007">
    <property type="protein sequence ID" value="MBE1206763.1"/>
    <property type="molecule type" value="Genomic_DNA"/>
</dbReference>
<keyword evidence="3" id="KW-1185">Reference proteome</keyword>
<keyword evidence="1" id="KW-1133">Transmembrane helix</keyword>
<feature type="transmembrane region" description="Helical" evidence="1">
    <location>
        <begin position="41"/>
        <end position="59"/>
    </location>
</feature>
<organism evidence="2 3">
    <name type="scientific">Aminobacter carboxidus</name>
    <dbReference type="NCBI Taxonomy" id="376165"/>
    <lineage>
        <taxon>Bacteria</taxon>
        <taxon>Pseudomonadati</taxon>
        <taxon>Pseudomonadota</taxon>
        <taxon>Alphaproteobacteria</taxon>
        <taxon>Hyphomicrobiales</taxon>
        <taxon>Phyllobacteriaceae</taxon>
        <taxon>Aminobacter</taxon>
    </lineage>
</organism>
<dbReference type="Proteomes" id="UP000598227">
    <property type="component" value="Unassembled WGS sequence"/>
</dbReference>
<feature type="transmembrane region" description="Helical" evidence="1">
    <location>
        <begin position="148"/>
        <end position="166"/>
    </location>
</feature>
<gene>
    <name evidence="2" type="ORF">IHE39_20920</name>
</gene>
<protein>
    <submittedName>
        <fullName evidence="2">Uncharacterized protein</fullName>
    </submittedName>
</protein>
<name>A0ABR9GSY0_9HYPH</name>
<dbReference type="RefSeq" id="WP_192567837.1">
    <property type="nucleotide sequence ID" value="NZ_JACZEP010000007.1"/>
</dbReference>
<dbReference type="Pfam" id="PF20064">
    <property type="entry name" value="DUF6463"/>
    <property type="match status" value="1"/>
</dbReference>
<evidence type="ECO:0000256" key="1">
    <source>
        <dbReference type="SAM" id="Phobius"/>
    </source>
</evidence>